<evidence type="ECO:0000256" key="10">
    <source>
        <dbReference type="RuleBase" id="RU362071"/>
    </source>
</evidence>
<evidence type="ECO:0000313" key="12">
    <source>
        <dbReference type="Proteomes" id="UP000216101"/>
    </source>
</evidence>
<feature type="transmembrane region" description="Helical" evidence="10">
    <location>
        <begin position="134"/>
        <end position="160"/>
    </location>
</feature>
<dbReference type="RefSeq" id="WP_078043258.1">
    <property type="nucleotide sequence ID" value="NZ_NHNI01000001.1"/>
</dbReference>
<dbReference type="InterPro" id="IPR006303">
    <property type="entry name" value="FliR"/>
</dbReference>
<keyword evidence="4 10" id="KW-1003">Cell membrane</keyword>
<sequence length="266" mass="29683">MVTATPLLDASQLMHDMQAYWWPFCRLLALFSMAPLFNHKAVSIRIRVLLALAITAALTHVLPVPPDINPLSLKGIFTSIEQILFGVLLGLMLQLVFIIFMLVGEVISTQMGMSMARYNDPTNGVSSSSIVYQLYFILLVFLFFSIDGHLLTVSVIYQSFLYWPVGGGLHYLGIEGFLRGIAWMFAASVLISLPIVFCMALVQFCFGLLNRISPAMNLFSLGFPITILVGLLCIYLTLPNMPQSYLHLTRELLDTIGRILQEGNRV</sequence>
<name>A0A266Q7U7_9GAMM</name>
<comment type="caution">
    <text evidence="11">The sequence shown here is derived from an EMBL/GenBank/DDBJ whole genome shotgun (WGS) entry which is preliminary data.</text>
</comment>
<keyword evidence="5 10" id="KW-0812">Transmembrane</keyword>
<keyword evidence="7 10" id="KW-0472">Membrane</keyword>
<dbReference type="GO" id="GO:0009425">
    <property type="term" value="C:bacterial-type flagellum basal body"/>
    <property type="evidence" value="ECO:0007669"/>
    <property type="project" value="UniProtKB-SubCell"/>
</dbReference>
<evidence type="ECO:0000256" key="3">
    <source>
        <dbReference type="ARBA" id="ARBA00021717"/>
    </source>
</evidence>
<dbReference type="PRINTS" id="PR00953">
    <property type="entry name" value="TYPE3IMRPROT"/>
</dbReference>
<keyword evidence="12" id="KW-1185">Reference proteome</keyword>
<protein>
    <recommendedName>
        <fullName evidence="3 9">Flagellar biosynthetic protein FliR</fullName>
    </recommendedName>
</protein>
<dbReference type="AlphaFoldDB" id="A0A266Q7U7"/>
<dbReference type="EMBL" id="NHNI01000001">
    <property type="protein sequence ID" value="OZY85880.1"/>
    <property type="molecule type" value="Genomic_DNA"/>
</dbReference>
<evidence type="ECO:0000256" key="4">
    <source>
        <dbReference type="ARBA" id="ARBA00022475"/>
    </source>
</evidence>
<dbReference type="GO" id="GO:0044780">
    <property type="term" value="P:bacterial-type flagellum assembly"/>
    <property type="evidence" value="ECO:0007669"/>
    <property type="project" value="UniProtKB-UniRule"/>
</dbReference>
<feature type="transmembrane region" description="Helical" evidence="10">
    <location>
        <begin position="20"/>
        <end position="37"/>
    </location>
</feature>
<comment type="subcellular location">
    <subcellularLocation>
        <location evidence="10">Cell membrane</location>
        <topology evidence="10">Multi-pass membrane protein</topology>
    </subcellularLocation>
    <subcellularLocation>
        <location evidence="10">Bacterial flagellum basal body</location>
    </subcellularLocation>
</comment>
<keyword evidence="11" id="KW-0966">Cell projection</keyword>
<keyword evidence="11" id="KW-0969">Cilium</keyword>
<proteinExistence type="inferred from homology"/>
<evidence type="ECO:0000256" key="2">
    <source>
        <dbReference type="ARBA" id="ARBA00009772"/>
    </source>
</evidence>
<dbReference type="GO" id="GO:0006605">
    <property type="term" value="P:protein targeting"/>
    <property type="evidence" value="ECO:0007669"/>
    <property type="project" value="UniProtKB-UniRule"/>
</dbReference>
<dbReference type="InterPro" id="IPR002010">
    <property type="entry name" value="T3SS_IM_R"/>
</dbReference>
<evidence type="ECO:0000256" key="7">
    <source>
        <dbReference type="ARBA" id="ARBA00023136"/>
    </source>
</evidence>
<feature type="transmembrane region" description="Helical" evidence="10">
    <location>
        <begin position="83"/>
        <end position="107"/>
    </location>
</feature>
<evidence type="ECO:0000256" key="6">
    <source>
        <dbReference type="ARBA" id="ARBA00022989"/>
    </source>
</evidence>
<dbReference type="Proteomes" id="UP000216101">
    <property type="component" value="Unassembled WGS sequence"/>
</dbReference>
<keyword evidence="11" id="KW-0282">Flagellum</keyword>
<feature type="transmembrane region" description="Helical" evidence="10">
    <location>
        <begin position="44"/>
        <end position="63"/>
    </location>
</feature>
<dbReference type="NCBIfam" id="TIGR01400">
    <property type="entry name" value="fliR"/>
    <property type="match status" value="1"/>
</dbReference>
<comment type="similarity">
    <text evidence="2 10">Belongs to the FliR/MopE/SpaR family.</text>
</comment>
<dbReference type="GO" id="GO:0005886">
    <property type="term" value="C:plasma membrane"/>
    <property type="evidence" value="ECO:0007669"/>
    <property type="project" value="UniProtKB-SubCell"/>
</dbReference>
<organism evidence="11 12">
    <name type="scientific">Cellvibrio mixtus</name>
    <dbReference type="NCBI Taxonomy" id="39650"/>
    <lineage>
        <taxon>Bacteria</taxon>
        <taxon>Pseudomonadati</taxon>
        <taxon>Pseudomonadota</taxon>
        <taxon>Gammaproteobacteria</taxon>
        <taxon>Cellvibrionales</taxon>
        <taxon>Cellvibrionaceae</taxon>
        <taxon>Cellvibrio</taxon>
    </lineage>
</organism>
<keyword evidence="8 10" id="KW-0975">Bacterial flagellum</keyword>
<evidence type="ECO:0000256" key="9">
    <source>
        <dbReference type="NCBIfam" id="TIGR01400"/>
    </source>
</evidence>
<evidence type="ECO:0000256" key="5">
    <source>
        <dbReference type="ARBA" id="ARBA00022692"/>
    </source>
</evidence>
<dbReference type="PANTHER" id="PTHR30065">
    <property type="entry name" value="FLAGELLAR BIOSYNTHETIC PROTEIN FLIR"/>
    <property type="match status" value="1"/>
</dbReference>
<reference evidence="12" key="1">
    <citation type="submission" date="2017-05" db="EMBL/GenBank/DDBJ databases">
        <authorList>
            <person name="Barney B.M."/>
        </authorList>
    </citation>
    <scope>NUCLEOTIDE SEQUENCE [LARGE SCALE GENOMIC DNA]</scope>
    <source>
        <strain evidence="12">PSBB022</strain>
    </source>
</reference>
<feature type="transmembrane region" description="Helical" evidence="10">
    <location>
        <begin position="218"/>
        <end position="238"/>
    </location>
</feature>
<gene>
    <name evidence="11" type="ORF">CBP51_02250</name>
</gene>
<dbReference type="Pfam" id="PF01311">
    <property type="entry name" value="Bac_export_1"/>
    <property type="match status" value="1"/>
</dbReference>
<evidence type="ECO:0000256" key="8">
    <source>
        <dbReference type="ARBA" id="ARBA00023143"/>
    </source>
</evidence>
<evidence type="ECO:0000256" key="1">
    <source>
        <dbReference type="ARBA" id="ARBA00002578"/>
    </source>
</evidence>
<dbReference type="STRING" id="1209072.GCA_000766945_01161"/>
<accession>A0A266Q7U7</accession>
<dbReference type="PANTHER" id="PTHR30065:SF8">
    <property type="entry name" value="FLAGELLAR BIOSYNTHETIC PROTEIN FLIR"/>
    <property type="match status" value="1"/>
</dbReference>
<comment type="function">
    <text evidence="1 10">Role in flagellar biosynthesis.</text>
</comment>
<evidence type="ECO:0000313" key="11">
    <source>
        <dbReference type="EMBL" id="OZY85880.1"/>
    </source>
</evidence>
<feature type="transmembrane region" description="Helical" evidence="10">
    <location>
        <begin position="180"/>
        <end position="206"/>
    </location>
</feature>
<keyword evidence="6 10" id="KW-1133">Transmembrane helix</keyword>